<proteinExistence type="predicted"/>
<dbReference type="CDD" id="cd10936">
    <property type="entry name" value="CE4_DAC2"/>
    <property type="match status" value="1"/>
</dbReference>
<keyword evidence="3" id="KW-1185">Reference proteome</keyword>
<evidence type="ECO:0008006" key="4">
    <source>
        <dbReference type="Google" id="ProtNLM"/>
    </source>
</evidence>
<evidence type="ECO:0000256" key="1">
    <source>
        <dbReference type="SAM" id="Phobius"/>
    </source>
</evidence>
<dbReference type="Proteomes" id="UP000588647">
    <property type="component" value="Unassembled WGS sequence"/>
</dbReference>
<sequence>MRGELHRPLGLDIGKEKRRRSPPAAAFAGLAVAIVLIGGSLASAFLGQPERSVVDMLAEPPASQAVAVVAAPQPVTAQKLPTIIRPPAEPAVGGVGFRVEEPVALRQPPGTAHLPDAALVEDSDFGPLPTRGPDGRRPFDVYAGASRGVPGTRIAIVVGGLGISQTGTMSAIRALPAAVTFGFSPAGNSLDRWMQESRRAGHELVLQVPLEPVGYPEIDPGPNTLTVADAAANDFGALHAVLATLTNYVGVMSYMGGRFTGDATAIEPLVAELGRRGLMFLDDASSMRSLAKDTAALQGVPFAAADLTIDRTQDAADIRRQLDTLEQIARAQGSAVGVASAFDVSINTIAGWIGEVQSRGIEIVPVSALANDPEGR</sequence>
<dbReference type="GO" id="GO:0005975">
    <property type="term" value="P:carbohydrate metabolic process"/>
    <property type="evidence" value="ECO:0007669"/>
    <property type="project" value="InterPro"/>
</dbReference>
<reference evidence="2 3" key="1">
    <citation type="submission" date="2020-08" db="EMBL/GenBank/DDBJ databases">
        <title>Genomic Encyclopedia of Type Strains, Phase IV (KMG-IV): sequencing the most valuable type-strain genomes for metagenomic binning, comparative biology and taxonomic classification.</title>
        <authorList>
            <person name="Goeker M."/>
        </authorList>
    </citation>
    <scope>NUCLEOTIDE SEQUENCE [LARGE SCALE GENOMIC DNA]</scope>
    <source>
        <strain evidence="2 3">DSM 103570</strain>
    </source>
</reference>
<dbReference type="EMBL" id="JACIEM010000003">
    <property type="protein sequence ID" value="MBB4003499.1"/>
    <property type="molecule type" value="Genomic_DNA"/>
</dbReference>
<keyword evidence="1" id="KW-1133">Transmembrane helix</keyword>
<keyword evidence="1" id="KW-0472">Membrane</keyword>
<dbReference type="SUPFAM" id="SSF88713">
    <property type="entry name" value="Glycoside hydrolase/deacetylase"/>
    <property type="match status" value="1"/>
</dbReference>
<keyword evidence="1" id="KW-0812">Transmembrane</keyword>
<evidence type="ECO:0000313" key="2">
    <source>
        <dbReference type="EMBL" id="MBB4003499.1"/>
    </source>
</evidence>
<evidence type="ECO:0000313" key="3">
    <source>
        <dbReference type="Proteomes" id="UP000588647"/>
    </source>
</evidence>
<dbReference type="Pfam" id="PF04748">
    <property type="entry name" value="Polysacc_deac_2"/>
    <property type="match status" value="1"/>
</dbReference>
<accession>A0A7W6MQ22</accession>
<feature type="transmembrane region" description="Helical" evidence="1">
    <location>
        <begin position="24"/>
        <end position="46"/>
    </location>
</feature>
<dbReference type="RefSeq" id="WP_183208568.1">
    <property type="nucleotide sequence ID" value="NZ_JAAAMM010000003.1"/>
</dbReference>
<protein>
    <recommendedName>
        <fullName evidence="4">Divergent polysaccharide deacetylase family protein</fullName>
    </recommendedName>
</protein>
<comment type="caution">
    <text evidence="2">The sequence shown here is derived from an EMBL/GenBank/DDBJ whole genome shotgun (WGS) entry which is preliminary data.</text>
</comment>
<dbReference type="Gene3D" id="3.20.20.370">
    <property type="entry name" value="Glycoside hydrolase/deacetylase"/>
    <property type="match status" value="1"/>
</dbReference>
<organism evidence="2 3">
    <name type="scientific">Aurantimonas endophytica</name>
    <dbReference type="NCBI Taxonomy" id="1522175"/>
    <lineage>
        <taxon>Bacteria</taxon>
        <taxon>Pseudomonadati</taxon>
        <taxon>Pseudomonadota</taxon>
        <taxon>Alphaproteobacteria</taxon>
        <taxon>Hyphomicrobiales</taxon>
        <taxon>Aurantimonadaceae</taxon>
        <taxon>Aurantimonas</taxon>
    </lineage>
</organism>
<name>A0A7W6MQ22_9HYPH</name>
<dbReference type="InterPro" id="IPR011330">
    <property type="entry name" value="Glyco_hydro/deAcase_b/a-brl"/>
</dbReference>
<dbReference type="PANTHER" id="PTHR30105:SF2">
    <property type="entry name" value="DIVERGENT POLYSACCHARIDE DEACETYLASE SUPERFAMILY"/>
    <property type="match status" value="1"/>
</dbReference>
<dbReference type="InterPro" id="IPR006837">
    <property type="entry name" value="Divergent_DAC"/>
</dbReference>
<dbReference type="PANTHER" id="PTHR30105">
    <property type="entry name" value="UNCHARACTERIZED YIBQ-RELATED"/>
    <property type="match status" value="1"/>
</dbReference>
<gene>
    <name evidence="2" type="ORF">GGR03_002580</name>
</gene>
<dbReference type="AlphaFoldDB" id="A0A7W6MQ22"/>